<keyword evidence="1" id="KW-0378">Hydrolase</keyword>
<dbReference type="GO" id="GO:0004331">
    <property type="term" value="F:fructose-2,6-bisphosphate 2-phosphatase activity"/>
    <property type="evidence" value="ECO:0007669"/>
    <property type="project" value="TreeGrafter"/>
</dbReference>
<protein>
    <recommendedName>
        <fullName evidence="3">Adenosylcobalamin/alpha-ribazole phosphatase</fullName>
    </recommendedName>
</protein>
<dbReference type="Pfam" id="PF00300">
    <property type="entry name" value="His_Phos_1"/>
    <property type="match status" value="1"/>
</dbReference>
<proteinExistence type="predicted"/>
<name>A0A3B0SZX9_9ZZZZ</name>
<dbReference type="GO" id="GO:0043456">
    <property type="term" value="P:regulation of pentose-phosphate shunt"/>
    <property type="evidence" value="ECO:0007669"/>
    <property type="project" value="TreeGrafter"/>
</dbReference>
<dbReference type="SMART" id="SM00855">
    <property type="entry name" value="PGAM"/>
    <property type="match status" value="1"/>
</dbReference>
<dbReference type="GO" id="GO:0005829">
    <property type="term" value="C:cytosol"/>
    <property type="evidence" value="ECO:0007669"/>
    <property type="project" value="TreeGrafter"/>
</dbReference>
<evidence type="ECO:0000256" key="1">
    <source>
        <dbReference type="ARBA" id="ARBA00022801"/>
    </source>
</evidence>
<dbReference type="SUPFAM" id="SSF53254">
    <property type="entry name" value="Phosphoglycerate mutase-like"/>
    <property type="match status" value="1"/>
</dbReference>
<organism evidence="2">
    <name type="scientific">hydrothermal vent metagenome</name>
    <dbReference type="NCBI Taxonomy" id="652676"/>
    <lineage>
        <taxon>unclassified sequences</taxon>
        <taxon>metagenomes</taxon>
        <taxon>ecological metagenomes</taxon>
    </lineage>
</organism>
<dbReference type="InterPro" id="IPR029033">
    <property type="entry name" value="His_PPase_superfam"/>
</dbReference>
<dbReference type="Gene3D" id="3.40.50.1240">
    <property type="entry name" value="Phosphoglycerate mutase-like"/>
    <property type="match status" value="1"/>
</dbReference>
<dbReference type="EMBL" id="UOEI01000483">
    <property type="protein sequence ID" value="VAW06647.1"/>
    <property type="molecule type" value="Genomic_DNA"/>
</dbReference>
<evidence type="ECO:0000313" key="2">
    <source>
        <dbReference type="EMBL" id="VAW06647.1"/>
    </source>
</evidence>
<dbReference type="PANTHER" id="PTHR46517">
    <property type="entry name" value="FRUCTOSE-2,6-BISPHOSPHATASE TIGAR"/>
    <property type="match status" value="1"/>
</dbReference>
<reference evidence="2" key="1">
    <citation type="submission" date="2018-06" db="EMBL/GenBank/DDBJ databases">
        <authorList>
            <person name="Zhirakovskaya E."/>
        </authorList>
    </citation>
    <scope>NUCLEOTIDE SEQUENCE</scope>
</reference>
<evidence type="ECO:0008006" key="3">
    <source>
        <dbReference type="Google" id="ProtNLM"/>
    </source>
</evidence>
<dbReference type="PANTHER" id="PTHR46517:SF1">
    <property type="entry name" value="FRUCTOSE-2,6-BISPHOSPHATASE TIGAR"/>
    <property type="match status" value="1"/>
</dbReference>
<dbReference type="AlphaFoldDB" id="A0A3B0SZX9"/>
<gene>
    <name evidence="2" type="ORF">MNBD_ACTINO01-1084</name>
</gene>
<accession>A0A3B0SZX9</accession>
<dbReference type="InterPro" id="IPR051695">
    <property type="entry name" value="Phosphoglycerate_Mutase"/>
</dbReference>
<dbReference type="GO" id="GO:0045820">
    <property type="term" value="P:negative regulation of glycolytic process"/>
    <property type="evidence" value="ECO:0007669"/>
    <property type="project" value="TreeGrafter"/>
</dbReference>
<dbReference type="CDD" id="cd07067">
    <property type="entry name" value="HP_PGM_like"/>
    <property type="match status" value="1"/>
</dbReference>
<sequence>MIGETALWLVRHGVTDWNVDGRLAGWSDIPLNAFGERQALALREDLKLRTFSAVWSSDLTRSLDTARLSWGEPRIDARLREIDFGRFEGLHWSKLPADSQNDLLGFEGFHAPDGESVAQFRGRVSAFLETLPNGDNLIFTHGGVIRLLLRDRGEDRYVRHGEMIGPLRRGGGG</sequence>
<dbReference type="InterPro" id="IPR013078">
    <property type="entry name" value="His_Pase_superF_clade-1"/>
</dbReference>